<gene>
    <name evidence="1" type="ORF">A2750_00710</name>
</gene>
<accession>A0A1F8F5B6</accession>
<evidence type="ECO:0000313" key="2">
    <source>
        <dbReference type="Proteomes" id="UP000178023"/>
    </source>
</evidence>
<name>A0A1F8F5B6_9BACT</name>
<organism evidence="1 2">
    <name type="scientific">Candidatus Yanofskybacteria bacterium RIFCSPHIGHO2_01_FULL_45_42</name>
    <dbReference type="NCBI Taxonomy" id="1802671"/>
    <lineage>
        <taxon>Bacteria</taxon>
        <taxon>Candidatus Yanofskyibacteriota</taxon>
    </lineage>
</organism>
<evidence type="ECO:0000313" key="1">
    <source>
        <dbReference type="EMBL" id="OGN08321.1"/>
    </source>
</evidence>
<dbReference type="Proteomes" id="UP000178023">
    <property type="component" value="Unassembled WGS sequence"/>
</dbReference>
<reference evidence="1 2" key="1">
    <citation type="journal article" date="2016" name="Nat. Commun.">
        <title>Thousands of microbial genomes shed light on interconnected biogeochemical processes in an aquifer system.</title>
        <authorList>
            <person name="Anantharaman K."/>
            <person name="Brown C.T."/>
            <person name="Hug L.A."/>
            <person name="Sharon I."/>
            <person name="Castelle C.J."/>
            <person name="Probst A.J."/>
            <person name="Thomas B.C."/>
            <person name="Singh A."/>
            <person name="Wilkins M.J."/>
            <person name="Karaoz U."/>
            <person name="Brodie E.L."/>
            <person name="Williams K.H."/>
            <person name="Hubbard S.S."/>
            <person name="Banfield J.F."/>
        </authorList>
    </citation>
    <scope>NUCLEOTIDE SEQUENCE [LARGE SCALE GENOMIC DNA]</scope>
</reference>
<comment type="caution">
    <text evidence="1">The sequence shown here is derived from an EMBL/GenBank/DDBJ whole genome shotgun (WGS) entry which is preliminary data.</text>
</comment>
<dbReference type="AlphaFoldDB" id="A0A1F8F5B6"/>
<dbReference type="EMBL" id="MGJL01000007">
    <property type="protein sequence ID" value="OGN08321.1"/>
    <property type="molecule type" value="Genomic_DNA"/>
</dbReference>
<sequence>MEKWQKWFRDVNERRVCSLQIKLPEGIFKIFFGDSDTPETRQRLLRTLVNPLMEQYLEVAGQLLCSGDAAYAHFSKIMDAMGGTVIAMSPENQANIESPSDDFTVFASIPTNKENEDSPTIDVTLNVPRDFVKKIVFDDTHVGRAMWSVECEPLLQAFGGIMGILLTSGNFKVHAERLFELLAEFGKAVVEANKESPHPVHVQ</sequence>
<protein>
    <submittedName>
        <fullName evidence="1">Uncharacterized protein</fullName>
    </submittedName>
</protein>
<proteinExistence type="predicted"/>